<dbReference type="GO" id="GO:0006351">
    <property type="term" value="P:DNA-templated transcription"/>
    <property type="evidence" value="ECO:0007669"/>
    <property type="project" value="TreeGrafter"/>
</dbReference>
<dbReference type="Pfam" id="PF00126">
    <property type="entry name" value="HTH_1"/>
    <property type="match status" value="1"/>
</dbReference>
<keyword evidence="7" id="KW-1185">Reference proteome</keyword>
<accession>A0A840C8L7</accession>
<dbReference type="GO" id="GO:0003700">
    <property type="term" value="F:DNA-binding transcription factor activity"/>
    <property type="evidence" value="ECO:0007669"/>
    <property type="project" value="InterPro"/>
</dbReference>
<dbReference type="RefSeq" id="WP_054538918.1">
    <property type="nucleotide sequence ID" value="NZ_JACIEQ010000002.1"/>
</dbReference>
<dbReference type="InterPro" id="IPR000847">
    <property type="entry name" value="LysR_HTH_N"/>
</dbReference>
<dbReference type="PROSITE" id="PS50931">
    <property type="entry name" value="HTH_LYSR"/>
    <property type="match status" value="1"/>
</dbReference>
<dbReference type="InterPro" id="IPR036390">
    <property type="entry name" value="WH_DNA-bd_sf"/>
</dbReference>
<sequence length="294" mass="31185">MHKENWDDLRYVLAVAEAGTVSAAARQLGVNHATVLRRIAAFEERHGAPVFQRSGQGYTLRADRLRMLDAAREVENAVLAVGRLIRGAEAPLRGDVRITSTDTFCHAILPSIMAEIQAGAPELRLTLLCSNDHLDLSRLHADIAVRPSPELRDGLVGQVAAHLGVAVYAAPGAPDRWLGVAGALTRSRAGEWVKQKMHAGDVAGAADSFIVLREMAAQGLGRSVLPCCLGDPDPRLVRLGDIVPEPSVEIWVASHEDLADVPRIAAVRRMLVDGLAKRARVLSGAPGAGGAGSG</sequence>
<evidence type="ECO:0000259" key="5">
    <source>
        <dbReference type="PROSITE" id="PS50931"/>
    </source>
</evidence>
<dbReference type="InterPro" id="IPR058163">
    <property type="entry name" value="LysR-type_TF_proteobact-type"/>
</dbReference>
<dbReference type="Pfam" id="PF03466">
    <property type="entry name" value="LysR_substrate"/>
    <property type="match status" value="1"/>
</dbReference>
<evidence type="ECO:0000256" key="1">
    <source>
        <dbReference type="ARBA" id="ARBA00009437"/>
    </source>
</evidence>
<protein>
    <submittedName>
        <fullName evidence="6">DNA-binding transcriptional LysR family regulator</fullName>
    </submittedName>
</protein>
<dbReference type="InterPro" id="IPR005119">
    <property type="entry name" value="LysR_subst-bd"/>
</dbReference>
<dbReference type="Gene3D" id="3.40.190.290">
    <property type="match status" value="1"/>
</dbReference>
<comment type="similarity">
    <text evidence="1">Belongs to the LysR transcriptional regulatory family.</text>
</comment>
<keyword evidence="3 6" id="KW-0238">DNA-binding</keyword>
<dbReference type="SUPFAM" id="SSF46785">
    <property type="entry name" value="Winged helix' DNA-binding domain"/>
    <property type="match status" value="1"/>
</dbReference>
<dbReference type="SUPFAM" id="SSF53850">
    <property type="entry name" value="Periplasmic binding protein-like II"/>
    <property type="match status" value="1"/>
</dbReference>
<reference evidence="6" key="1">
    <citation type="submission" date="2020-08" db="EMBL/GenBank/DDBJ databases">
        <title>Genomic Encyclopedia of Type Strains, Phase IV (KMG-IV): sequencing the most valuable type-strain genomes for metagenomic binning, comparative biology and taxonomic classification.</title>
        <authorList>
            <person name="Goeker M."/>
        </authorList>
    </citation>
    <scope>NUCLEOTIDE SEQUENCE [LARGE SCALE GENOMIC DNA]</scope>
    <source>
        <strain evidence="6">DSM 105040</strain>
    </source>
</reference>
<evidence type="ECO:0000313" key="7">
    <source>
        <dbReference type="Proteomes" id="UP000585681"/>
    </source>
</evidence>
<evidence type="ECO:0000256" key="4">
    <source>
        <dbReference type="ARBA" id="ARBA00023163"/>
    </source>
</evidence>
<gene>
    <name evidence="6" type="ORF">GGR17_002090</name>
</gene>
<dbReference type="PANTHER" id="PTHR30537">
    <property type="entry name" value="HTH-TYPE TRANSCRIPTIONAL REGULATOR"/>
    <property type="match status" value="1"/>
</dbReference>
<proteinExistence type="inferred from homology"/>
<dbReference type="AlphaFoldDB" id="A0A840C8L7"/>
<evidence type="ECO:0000256" key="2">
    <source>
        <dbReference type="ARBA" id="ARBA00023015"/>
    </source>
</evidence>
<dbReference type="EMBL" id="JACIEQ010000002">
    <property type="protein sequence ID" value="MBB4022281.1"/>
    <property type="molecule type" value="Genomic_DNA"/>
</dbReference>
<keyword evidence="2" id="KW-0805">Transcription regulation</keyword>
<dbReference type="Gene3D" id="1.10.10.10">
    <property type="entry name" value="Winged helix-like DNA-binding domain superfamily/Winged helix DNA-binding domain"/>
    <property type="match status" value="1"/>
</dbReference>
<dbReference type="GO" id="GO:0043565">
    <property type="term" value="F:sequence-specific DNA binding"/>
    <property type="evidence" value="ECO:0007669"/>
    <property type="project" value="TreeGrafter"/>
</dbReference>
<evidence type="ECO:0000256" key="3">
    <source>
        <dbReference type="ARBA" id="ARBA00023125"/>
    </source>
</evidence>
<dbReference type="InterPro" id="IPR036388">
    <property type="entry name" value="WH-like_DNA-bd_sf"/>
</dbReference>
<dbReference type="PANTHER" id="PTHR30537:SF3">
    <property type="entry name" value="TRANSCRIPTIONAL REGULATORY PROTEIN"/>
    <property type="match status" value="1"/>
</dbReference>
<keyword evidence="4" id="KW-0804">Transcription</keyword>
<name>A0A840C8L7_9RHOB</name>
<organism evidence="6 7">
    <name type="scientific">Actibacterium naphthalenivorans</name>
    <dbReference type="NCBI Taxonomy" id="1614693"/>
    <lineage>
        <taxon>Bacteria</taxon>
        <taxon>Pseudomonadati</taxon>
        <taxon>Pseudomonadota</taxon>
        <taxon>Alphaproteobacteria</taxon>
        <taxon>Rhodobacterales</taxon>
        <taxon>Roseobacteraceae</taxon>
        <taxon>Actibacterium</taxon>
    </lineage>
</organism>
<dbReference type="Proteomes" id="UP000585681">
    <property type="component" value="Unassembled WGS sequence"/>
</dbReference>
<feature type="domain" description="HTH lysR-type" evidence="5">
    <location>
        <begin position="4"/>
        <end position="61"/>
    </location>
</feature>
<comment type="caution">
    <text evidence="6">The sequence shown here is derived from an EMBL/GenBank/DDBJ whole genome shotgun (WGS) entry which is preliminary data.</text>
</comment>
<evidence type="ECO:0000313" key="6">
    <source>
        <dbReference type="EMBL" id="MBB4022281.1"/>
    </source>
</evidence>